<dbReference type="GO" id="GO:0060271">
    <property type="term" value="P:cilium assembly"/>
    <property type="evidence" value="ECO:0007669"/>
    <property type="project" value="UniProtKB-UniRule"/>
</dbReference>
<dbReference type="AlphaFoldDB" id="A0A6I8R9M5"/>
<evidence type="ECO:0000256" key="5">
    <source>
        <dbReference type="ARBA" id="ARBA00023054"/>
    </source>
</evidence>
<comment type="subunit">
    <text evidence="10">Microtubule inner protein component of sperm flagellar doublet microtubules.</text>
</comment>
<comment type="similarity">
    <text evidence="2 11">Belongs to the tektin family.</text>
</comment>
<evidence type="ECO:0000256" key="11">
    <source>
        <dbReference type="RuleBase" id="RU367040"/>
    </source>
</evidence>
<dbReference type="GeneTree" id="ENSGT00950000182894"/>
<evidence type="ECO:0000256" key="1">
    <source>
        <dbReference type="ARBA" id="ARBA00004611"/>
    </source>
</evidence>
<evidence type="ECO:0000313" key="12">
    <source>
        <dbReference type="Ensembl" id="ENSXETP00000077413"/>
    </source>
</evidence>
<keyword evidence="8 11" id="KW-0966">Cell projection</keyword>
<protein>
    <recommendedName>
        <fullName evidence="11">Tektin</fullName>
    </recommendedName>
</protein>
<accession>A0A6I8R9M5</accession>
<evidence type="ECO:0000256" key="8">
    <source>
        <dbReference type="ARBA" id="ARBA00023273"/>
    </source>
</evidence>
<keyword evidence="7" id="KW-0206">Cytoskeleton</keyword>
<keyword evidence="4 11" id="KW-0282">Flagellum</keyword>
<evidence type="ECO:0000256" key="9">
    <source>
        <dbReference type="ARBA" id="ARBA00045224"/>
    </source>
</evidence>
<evidence type="ECO:0000256" key="10">
    <source>
        <dbReference type="ARBA" id="ARBA00046435"/>
    </source>
</evidence>
<evidence type="ECO:0000256" key="2">
    <source>
        <dbReference type="ARBA" id="ARBA00007209"/>
    </source>
</evidence>
<evidence type="ECO:0000256" key="4">
    <source>
        <dbReference type="ARBA" id="ARBA00022846"/>
    </source>
</evidence>
<dbReference type="InterPro" id="IPR048256">
    <property type="entry name" value="Tektin-like"/>
</dbReference>
<reference evidence="12" key="1">
    <citation type="journal article" date="2010" name="Science">
        <title>The genome of the Western clawed frog Xenopus tropicalis.</title>
        <authorList>
            <person name="Hellsten U."/>
            <person name="Harland R.M."/>
            <person name="Gilchrist M.J."/>
            <person name="Hendrix D."/>
            <person name="Jurka J."/>
            <person name="Kapitonov V."/>
            <person name="Ovcharenko I."/>
            <person name="Putnam N.H."/>
            <person name="Shu S."/>
            <person name="Taher L."/>
            <person name="Blitz I.L."/>
            <person name="Blumberg B."/>
            <person name="Dichmann D.S."/>
            <person name="Dubchak I."/>
            <person name="Amaya E."/>
            <person name="Detter J.C."/>
            <person name="Fletcher R."/>
            <person name="Gerhard D.S."/>
            <person name="Goodstein D."/>
            <person name="Graves T."/>
            <person name="Grigoriev I.V."/>
            <person name="Grimwood J."/>
            <person name="Kawashima T."/>
            <person name="Lindquist E."/>
            <person name="Lucas S.M."/>
            <person name="Mead P.E."/>
            <person name="Mitros T."/>
            <person name="Ogino H."/>
            <person name="Ohta Y."/>
            <person name="Poliakov A.V."/>
            <person name="Pollet N."/>
            <person name="Robert J."/>
            <person name="Salamov A."/>
            <person name="Sater A.K."/>
            <person name="Schmutz J."/>
            <person name="Terry A."/>
            <person name="Vize P.D."/>
            <person name="Warren W.C."/>
            <person name="Wells D."/>
            <person name="Wills A."/>
            <person name="Wilson R.K."/>
            <person name="Zimmerman L.B."/>
            <person name="Zorn A.M."/>
            <person name="Grainger R."/>
            <person name="Grammer T."/>
            <person name="Khokha M.K."/>
            <person name="Richardson P.M."/>
            <person name="Rokhsar D.S."/>
        </authorList>
    </citation>
    <scope>NUCLEOTIDE SEQUENCE [LARGE SCALE GENOMIC DNA]</scope>
    <source>
        <strain evidence="12">Nigerian</strain>
    </source>
</reference>
<evidence type="ECO:0000256" key="6">
    <source>
        <dbReference type="ARBA" id="ARBA00023069"/>
    </source>
</evidence>
<keyword evidence="6 11" id="KW-0969">Cilium</keyword>
<dbReference type="Bgee" id="ENSXETG00000038899">
    <property type="expression patterns" value="Expressed in liver and 2 other cell types or tissues"/>
</dbReference>
<dbReference type="PANTHER" id="PTHR19960">
    <property type="entry name" value="TEKTIN"/>
    <property type="match status" value="1"/>
</dbReference>
<dbReference type="Pfam" id="PF03148">
    <property type="entry name" value="Tektin"/>
    <property type="match status" value="2"/>
</dbReference>
<keyword evidence="5" id="KW-0175">Coiled coil</keyword>
<dbReference type="GO" id="GO:0015630">
    <property type="term" value="C:microtubule cytoskeleton"/>
    <property type="evidence" value="ECO:0007669"/>
    <property type="project" value="UniProtKB-UniRule"/>
</dbReference>
<organism evidence="12">
    <name type="scientific">Xenopus tropicalis</name>
    <name type="common">Western clawed frog</name>
    <name type="synonym">Silurana tropicalis</name>
    <dbReference type="NCBI Taxonomy" id="8364"/>
    <lineage>
        <taxon>Eukaryota</taxon>
        <taxon>Metazoa</taxon>
        <taxon>Chordata</taxon>
        <taxon>Craniata</taxon>
        <taxon>Vertebrata</taxon>
        <taxon>Euteleostomi</taxon>
        <taxon>Amphibia</taxon>
        <taxon>Batrachia</taxon>
        <taxon>Anura</taxon>
        <taxon>Pipoidea</taxon>
        <taxon>Pipidae</taxon>
        <taxon>Xenopodinae</taxon>
        <taxon>Xenopus</taxon>
        <taxon>Silurana</taxon>
    </lineage>
</organism>
<evidence type="ECO:0000256" key="3">
    <source>
        <dbReference type="ARBA" id="ARBA00022490"/>
    </source>
</evidence>
<evidence type="ECO:0000256" key="7">
    <source>
        <dbReference type="ARBA" id="ARBA00023212"/>
    </source>
</evidence>
<proteinExistence type="inferred from homology"/>
<dbReference type="Ensembl" id="ENSXETT00000086686">
    <property type="protein sequence ID" value="ENSXETP00000077413"/>
    <property type="gene ID" value="ENSXETG00000038899"/>
</dbReference>
<dbReference type="GO" id="GO:0005930">
    <property type="term" value="C:axoneme"/>
    <property type="evidence" value="ECO:0007669"/>
    <property type="project" value="UniProtKB-SubCell"/>
</dbReference>
<keyword evidence="3" id="KW-0963">Cytoplasm</keyword>
<reference evidence="12" key="2">
    <citation type="submission" date="2020-05" db="UniProtKB">
        <authorList>
            <consortium name="Ensembl"/>
        </authorList>
    </citation>
    <scope>IDENTIFICATION</scope>
</reference>
<comment type="function">
    <text evidence="9">Microtubule inner protein (MIP) part of the dynein-decorated doublet microtubules (DMTs) in cilia and flagellar axoneme. Forms filamentous polymers in the walls of ciliary and flagellar microtubules.</text>
</comment>
<dbReference type="PANTHER" id="PTHR19960:SF25">
    <property type="entry name" value="TEKTIN-1"/>
    <property type="match status" value="1"/>
</dbReference>
<name>A0A6I8R9M5_XENTR</name>
<comment type="subcellular location">
    <subcellularLocation>
        <location evidence="11">Cytoplasm</location>
        <location evidence="11">Cytoskeleton</location>
        <location evidence="11">Cilium axoneme</location>
    </subcellularLocation>
    <subcellularLocation>
        <location evidence="1">Cytoplasm</location>
        <location evidence="1">Cytoskeleton</location>
        <location evidence="1">Flagellum axoneme</location>
    </subcellularLocation>
</comment>
<sequence length="291" mass="33537">DESEKTTQKSQKDFNKKLDQRLEEIQFWKKELDSKLEDTVNDIAQLLACKIRLEKSLERCKEPLSLAQQCLIKQEKRVGIDLVHDEAEQELIKAVDVIQGVMTLLEYNRTNSKYSLEKDLKDKFQALKIDNHCAGLTNNSPDIACLGYDSVTPIEWEDFTNTNIVKAEKRRNNAVTLRSLIDGILSETETKDAKNKLEEHLVISEISSQEKNIEILKKALADKEGPMKMEQTRLDTRTLRPNVELFQEITTNVECHSFFAYNKKALISDLEVVLGNWESTRPKRHVIGFRS</sequence>
<dbReference type="InterPro" id="IPR000435">
    <property type="entry name" value="Tektins"/>
</dbReference>
<dbReference type="GO" id="GO:0060294">
    <property type="term" value="P:cilium movement involved in cell motility"/>
    <property type="evidence" value="ECO:0007669"/>
    <property type="project" value="UniProtKB-UniRule"/>
</dbReference>